<evidence type="ECO:0000313" key="5">
    <source>
        <dbReference type="EMBL" id="GMM60604.1"/>
    </source>
</evidence>
<dbReference type="Proteomes" id="UP001187221">
    <property type="component" value="Unassembled WGS sequence"/>
</dbReference>
<name>A0ABQ6P7P1_9SPHN</name>
<evidence type="ECO:0000256" key="1">
    <source>
        <dbReference type="ARBA" id="ARBA00022729"/>
    </source>
</evidence>
<dbReference type="EMBL" id="BTFW01000001">
    <property type="protein sequence ID" value="GMM60604.1"/>
    <property type="molecule type" value="Genomic_DNA"/>
</dbReference>
<dbReference type="PANTHER" id="PTHR10514:SF27">
    <property type="entry name" value="ANGIOTENSIN-CONVERTING ENZYME"/>
    <property type="match status" value="1"/>
</dbReference>
<dbReference type="CDD" id="cd06461">
    <property type="entry name" value="M2_ACE"/>
    <property type="match status" value="1"/>
</dbReference>
<dbReference type="PROSITE" id="PS52011">
    <property type="entry name" value="PEPTIDASE_M2"/>
    <property type="match status" value="1"/>
</dbReference>
<dbReference type="Gene3D" id="1.10.1370.30">
    <property type="match status" value="2"/>
</dbReference>
<keyword evidence="3" id="KW-0325">Glycoprotein</keyword>
<keyword evidence="6" id="KW-1185">Reference proteome</keyword>
<keyword evidence="1 4" id="KW-0732">Signal</keyword>
<dbReference type="InterPro" id="IPR001548">
    <property type="entry name" value="Peptidase_M2"/>
</dbReference>
<accession>A0ABQ6P7P1</accession>
<dbReference type="PANTHER" id="PTHR10514">
    <property type="entry name" value="ANGIOTENSIN-CONVERTING ENZYME"/>
    <property type="match status" value="1"/>
</dbReference>
<feature type="chain" id="PRO_5047087318" evidence="4">
    <location>
        <begin position="23"/>
        <end position="617"/>
    </location>
</feature>
<evidence type="ECO:0000256" key="4">
    <source>
        <dbReference type="SAM" id="SignalP"/>
    </source>
</evidence>
<reference evidence="5 6" key="1">
    <citation type="submission" date="2023-06" db="EMBL/GenBank/DDBJ databases">
        <title>Draft genome sequence of Novosphingobium sp. strain IK01.</title>
        <authorList>
            <person name="Hatamoto M."/>
            <person name="Ikarashi T."/>
            <person name="Yamaguchi T."/>
        </authorList>
    </citation>
    <scope>NUCLEOTIDE SEQUENCE [LARGE SCALE GENOMIC DNA]</scope>
    <source>
        <strain evidence="5 6">IK01</strain>
    </source>
</reference>
<organism evidence="5 6">
    <name type="scientific">Novosphingobium pituita</name>
    <dbReference type="NCBI Taxonomy" id="3056842"/>
    <lineage>
        <taxon>Bacteria</taxon>
        <taxon>Pseudomonadati</taxon>
        <taxon>Pseudomonadota</taxon>
        <taxon>Alphaproteobacteria</taxon>
        <taxon>Sphingomonadales</taxon>
        <taxon>Sphingomonadaceae</taxon>
        <taxon>Novosphingobium</taxon>
    </lineage>
</organism>
<evidence type="ECO:0000313" key="6">
    <source>
        <dbReference type="Proteomes" id="UP001187221"/>
    </source>
</evidence>
<sequence length="617" mass="67668">MMKSLVSGLALAVSMLAMPALAAPAAAATPEAPAAAPAATPADVDAWLASADKAMAEQTVKSGHVQWVYQTYVNDDTAGIVADSDAAGTLLQVAQAKQAAAFAKVPGLSPETLRRLTMIRTGITTPAPSTPGAAEEFSSLQAHIQGIYATGHATRGGVSISGHEVENAMITDRNPDELKEMWLSWHDSVGAPMKADYARMVAISNAGARELGYSDTGALWRGNYDMTPDEFAAMTEKVWGQVRPLYQQLHCYVRGKLNAKYGDAVQAKTGPIRADLLGNMWAQEWGGIYDIVAPKGAGDIGYDLTDLLKAKGYDPIRMVKTGEQFYTSLGFAPLPKTFWERSQFTKPRDREVVCHASAWDIDNKDDLRVKMCLEVNATDFSTVHHELGHNFYQRAYSIQPLRLYEESANDGFHEAIGDTMALSITPDYLVKLNLLDPAKVPGPDKDIGLLLRQAMDKVAFLPFGLMIDRWRWGVFDGSITPATYEKAWNDMRLRYQGIVPPGPRGADAFDPGAKYHVAASVPYTRYFLARILQFQFYEAACKQAGWKGPLHRCSFYGNRKVGANLDAMLKMGASRPWPEALKVFTGTREMDGGAMLRYFAPLSAWLKKQNEGQDCGW</sequence>
<protein>
    <submittedName>
        <fullName evidence="5">M2 family metallopeptidase</fullName>
    </submittedName>
</protein>
<feature type="signal peptide" evidence="4">
    <location>
        <begin position="1"/>
        <end position="22"/>
    </location>
</feature>
<evidence type="ECO:0000256" key="3">
    <source>
        <dbReference type="ARBA" id="ARBA00023180"/>
    </source>
</evidence>
<dbReference type="Pfam" id="PF01401">
    <property type="entry name" value="Peptidase_M2"/>
    <property type="match status" value="1"/>
</dbReference>
<proteinExistence type="predicted"/>
<dbReference type="SUPFAM" id="SSF55486">
    <property type="entry name" value="Metalloproteases ('zincins'), catalytic domain"/>
    <property type="match status" value="1"/>
</dbReference>
<evidence type="ECO:0000256" key="2">
    <source>
        <dbReference type="ARBA" id="ARBA00023157"/>
    </source>
</evidence>
<comment type="caution">
    <text evidence="5">The sequence shown here is derived from an EMBL/GenBank/DDBJ whole genome shotgun (WGS) entry which is preliminary data.</text>
</comment>
<dbReference type="PRINTS" id="PR00791">
    <property type="entry name" value="PEPDIPTASEA"/>
</dbReference>
<keyword evidence="2" id="KW-1015">Disulfide bond</keyword>
<gene>
    <name evidence="5" type="ORF">NUTIK01_13810</name>
</gene>